<reference evidence="3 4" key="1">
    <citation type="submission" date="2021-06" db="EMBL/GenBank/DDBJ databases">
        <title>Genome sequence of Babesia caballi.</title>
        <authorList>
            <person name="Yamagishi J."/>
            <person name="Kidaka T."/>
            <person name="Ochi A."/>
        </authorList>
    </citation>
    <scope>NUCLEOTIDE SEQUENCE [LARGE SCALE GENOMIC DNA]</scope>
    <source>
        <strain evidence="3">USDA-D6B2</strain>
    </source>
</reference>
<keyword evidence="2" id="KW-0472">Membrane</keyword>
<protein>
    <submittedName>
        <fullName evidence="3">Uncharacterized protein</fullName>
    </submittedName>
</protein>
<feature type="region of interest" description="Disordered" evidence="1">
    <location>
        <begin position="1"/>
        <end position="31"/>
    </location>
</feature>
<feature type="compositionally biased region" description="Basic and acidic residues" evidence="1">
    <location>
        <begin position="515"/>
        <end position="525"/>
    </location>
</feature>
<feature type="region of interest" description="Disordered" evidence="1">
    <location>
        <begin position="511"/>
        <end position="543"/>
    </location>
</feature>
<keyword evidence="2" id="KW-1133">Transmembrane helix</keyword>
<feature type="compositionally biased region" description="Basic and acidic residues" evidence="1">
    <location>
        <begin position="729"/>
        <end position="743"/>
    </location>
</feature>
<evidence type="ECO:0000256" key="2">
    <source>
        <dbReference type="SAM" id="Phobius"/>
    </source>
</evidence>
<evidence type="ECO:0000313" key="4">
    <source>
        <dbReference type="Proteomes" id="UP001497744"/>
    </source>
</evidence>
<keyword evidence="4" id="KW-1185">Reference proteome</keyword>
<feature type="compositionally biased region" description="Low complexity" evidence="1">
    <location>
        <begin position="379"/>
        <end position="388"/>
    </location>
</feature>
<dbReference type="Proteomes" id="UP001497744">
    <property type="component" value="Unassembled WGS sequence"/>
</dbReference>
<feature type="compositionally biased region" description="Basic residues" evidence="1">
    <location>
        <begin position="15"/>
        <end position="28"/>
    </location>
</feature>
<feature type="compositionally biased region" description="Acidic residues" evidence="1">
    <location>
        <begin position="408"/>
        <end position="418"/>
    </location>
</feature>
<gene>
    <name evidence="3" type="ORF">BcabD6B2_07380</name>
</gene>
<feature type="region of interest" description="Disordered" evidence="1">
    <location>
        <begin position="167"/>
        <end position="195"/>
    </location>
</feature>
<name>A0AAV4LMB0_BABCB</name>
<feature type="compositionally biased region" description="Basic and acidic residues" evidence="1">
    <location>
        <begin position="337"/>
        <end position="354"/>
    </location>
</feature>
<feature type="transmembrane region" description="Helical" evidence="2">
    <location>
        <begin position="220"/>
        <end position="243"/>
    </location>
</feature>
<accession>A0AAV4LMB0</accession>
<sequence>MALKTFESGISNGKSRGHSRRKHLRRGAFRPTVFQSNLGNVSRVATSVAEAGSGGDGSRAATAASFPSFMTPVSNHRYQNEALDVRHAGDGAYASVASSTSKQAVHGHLHGAGGSPAGGVNLRDLQFLEASSYMQHENLLALSGMPKRMSLTSKIYPTVFTLDSWRGNDPGASPGNPRARQHGDSGPGSARHMGAASQVDEPFDNVKHINNFFMADEARLPVYIAAFGSGFFSVLICLCAVLYTKYLFAKVRRVRAGSADKSRISTLPLLDRRPSAEQEGVRSLAETRAMNTGLSRIDDYIRGEVKKWERRVRLAEASAASNEDFKQMAQEFASDAAGDRTESSESVSRDKRLDTMFQNNLRLADGRASSDEDSDSDGNSDGTESGSETDNSEGSSEYTDSDGSSEYTESDSSSESDGETNPLVDNLPARARWRLLLGRPLSAHVRRRARSAGSVALHHAGVGLRHEAVGERGHRGARPQRHGYRRVLSGGDLATLELQPIAPLLAGPLGTRRHALSDGREEPRQPAHHRRRVPPAGRRGEAPEKLPDALLARPHGVHHLEPPAHPAADPRAQAGVRVPAVREHDDAVVVDVPDGPPRSLVRRPYGLRSLPLLRQLLAVGGPRLPPEAVHLQRHPVLEVVGVRDPADENAPARVVAEVDALADLAAAHPDEHTALAPGNQRLVLPQPVLRGARTRGVHVVRRVRVRTPPRLQKHDLLLLDAGVYARPLPRRDGDVHGGVRPEEDQNPPGHRPQKRQQRLAERLGVERVRPVVEVGGKDQRVRVGARDDARVDVPRRHHVLVGELVLEGQLVAPHALLQVRQRRERPRGQQDRPDALVLQPQEGGRGLQAHELHHLGRRPRLHLLLVLEDALLLPAPARDRRLRGLRVPLGVVGHEDHKVLGTRQQLLAEQVLEKYQEAGKGLDVLLNQLGALVVRHVRVREVGHAGGEQQDGVPQRLVYPEAPQLAHVHVLHQKRQNLLPQVHAVRSPDRAHVPYLEPPLPTPVRLLPQHDAVEEGVELLQLHRDPEQRRKVHRVALDPRRRALVVQRALVRRHEPAQRHQVASDVHLPQREARRLLRHRLHVVRLVDDEHRVVQLDVHGVARDGREQVVVGQQRHVRRLVRVPARVEGAAALRLAQQHQLLDVHEVVELDAVVVLVLLVAVVVEAPLALHQPLAEGVERLPRGVSAAGVHAQVVAGPQHHRGEPLGRELVRVGALLDLPYDLLQLAVGARGVHDAHLRRAPPPAPLAVAAQRAPEVRDRGEQRRLARRGRLSELEGRLILEARVPQARQRRADERQRLARPGGRL</sequence>
<dbReference type="RefSeq" id="XP_067713374.1">
    <property type="nucleotide sequence ID" value="XM_067857273.1"/>
</dbReference>
<proteinExistence type="predicted"/>
<dbReference type="EMBL" id="BPLF01000001">
    <property type="protein sequence ID" value="GIX61303.1"/>
    <property type="molecule type" value="Genomic_DNA"/>
</dbReference>
<evidence type="ECO:0000256" key="1">
    <source>
        <dbReference type="SAM" id="MobiDB-lite"/>
    </source>
</evidence>
<comment type="caution">
    <text evidence="3">The sequence shown here is derived from an EMBL/GenBank/DDBJ whole genome shotgun (WGS) entry which is preliminary data.</text>
</comment>
<organism evidence="3 4">
    <name type="scientific">Babesia caballi</name>
    <dbReference type="NCBI Taxonomy" id="5871"/>
    <lineage>
        <taxon>Eukaryota</taxon>
        <taxon>Sar</taxon>
        <taxon>Alveolata</taxon>
        <taxon>Apicomplexa</taxon>
        <taxon>Aconoidasida</taxon>
        <taxon>Piroplasmida</taxon>
        <taxon>Babesiidae</taxon>
        <taxon>Babesia</taxon>
    </lineage>
</organism>
<dbReference type="GeneID" id="94192786"/>
<keyword evidence="2" id="KW-0812">Transmembrane</keyword>
<evidence type="ECO:0000313" key="3">
    <source>
        <dbReference type="EMBL" id="GIX61303.1"/>
    </source>
</evidence>
<feature type="region of interest" description="Disordered" evidence="1">
    <location>
        <begin position="332"/>
        <end position="425"/>
    </location>
</feature>
<feature type="region of interest" description="Disordered" evidence="1">
    <location>
        <begin position="729"/>
        <end position="762"/>
    </location>
</feature>